<dbReference type="EMBL" id="CP031311">
    <property type="protein sequence ID" value="QCC46370.1"/>
    <property type="molecule type" value="Genomic_DNA"/>
</dbReference>
<keyword evidence="1" id="KW-0812">Transmembrane</keyword>
<organism evidence="4 5">
    <name type="scientific">Halobellus limi</name>
    <dbReference type="NCBI Taxonomy" id="699433"/>
    <lineage>
        <taxon>Archaea</taxon>
        <taxon>Methanobacteriati</taxon>
        <taxon>Methanobacteriota</taxon>
        <taxon>Stenosarchaea group</taxon>
        <taxon>Halobacteria</taxon>
        <taxon>Halobacteriales</taxon>
        <taxon>Haloferacaceae</taxon>
        <taxon>Halobellus</taxon>
    </lineage>
</organism>
<evidence type="ECO:0000313" key="5">
    <source>
        <dbReference type="Proteomes" id="UP000236740"/>
    </source>
</evidence>
<dbReference type="GeneID" id="39856623"/>
<dbReference type="EMBL" id="FNVN01000001">
    <property type="protein sequence ID" value="SEG01545.1"/>
    <property type="molecule type" value="Genomic_DNA"/>
</dbReference>
<dbReference type="AlphaFoldDB" id="A0A1H5WQG3"/>
<reference evidence="4 5" key="1">
    <citation type="submission" date="2016-10" db="EMBL/GenBank/DDBJ databases">
        <authorList>
            <person name="de Groot N.N."/>
        </authorList>
    </citation>
    <scope>NUCLEOTIDE SEQUENCE [LARGE SCALE GENOMIC DNA]</scope>
    <source>
        <strain evidence="4 5">CGMCC 1.10331</strain>
    </source>
</reference>
<feature type="transmembrane region" description="Helical" evidence="1">
    <location>
        <begin position="44"/>
        <end position="63"/>
    </location>
</feature>
<dbReference type="RefSeq" id="WP_103991033.1">
    <property type="nucleotide sequence ID" value="NZ_CP031311.1"/>
</dbReference>
<dbReference type="Proteomes" id="UP000296733">
    <property type="component" value="Chromosome"/>
</dbReference>
<accession>A0A1H5WQG3</accession>
<feature type="transmembrane region" description="Helical" evidence="1">
    <location>
        <begin position="12"/>
        <end position="32"/>
    </location>
</feature>
<dbReference type="Proteomes" id="UP000236740">
    <property type="component" value="Unassembled WGS sequence"/>
</dbReference>
<feature type="domain" description="DUF8151" evidence="2">
    <location>
        <begin position="1"/>
        <end position="78"/>
    </location>
</feature>
<dbReference type="KEGG" id="hlm:DV707_01015"/>
<evidence type="ECO:0000313" key="3">
    <source>
        <dbReference type="EMBL" id="QCC46370.1"/>
    </source>
</evidence>
<evidence type="ECO:0000259" key="2">
    <source>
        <dbReference type="Pfam" id="PF26478"/>
    </source>
</evidence>
<dbReference type="OrthoDB" id="205411at2157"/>
<dbReference type="Pfam" id="PF26478">
    <property type="entry name" value="DUF8151"/>
    <property type="match status" value="1"/>
</dbReference>
<protein>
    <recommendedName>
        <fullName evidence="2">DUF8151 domain-containing protein</fullName>
    </recommendedName>
</protein>
<evidence type="ECO:0000313" key="4">
    <source>
        <dbReference type="EMBL" id="SEG01545.1"/>
    </source>
</evidence>
<evidence type="ECO:0000313" key="6">
    <source>
        <dbReference type="Proteomes" id="UP000296733"/>
    </source>
</evidence>
<name>A0A1H5WQG3_9EURY</name>
<keyword evidence="5" id="KW-1185">Reference proteome</keyword>
<sequence>MTTALLELLPALLELSVFSLGAVGLSLVGAYVERFAVVTAQHGQPLLALWAAVMGAVALYFAYSLAVDRVVPTLAELVGRPSSPTE</sequence>
<reference evidence="3 6" key="2">
    <citation type="journal article" date="2019" name="Nat. Commun.">
        <title>A new type of DNA phosphorothioation-based antiviral system in archaea.</title>
        <authorList>
            <person name="Xiong L."/>
            <person name="Liu S."/>
            <person name="Chen S."/>
            <person name="Xiao Y."/>
            <person name="Zhu B."/>
            <person name="Gao Y."/>
            <person name="Zhang Y."/>
            <person name="Chen B."/>
            <person name="Luo J."/>
            <person name="Deng Z."/>
            <person name="Chen X."/>
            <person name="Wang L."/>
            <person name="Chen S."/>
        </authorList>
    </citation>
    <scope>NUCLEOTIDE SEQUENCE [LARGE SCALE GENOMIC DNA]</scope>
    <source>
        <strain evidence="3 6">CGMCC 1.10331</strain>
    </source>
</reference>
<keyword evidence="1" id="KW-1133">Transmembrane helix</keyword>
<keyword evidence="1" id="KW-0472">Membrane</keyword>
<dbReference type="InterPro" id="IPR058464">
    <property type="entry name" value="DUF8151"/>
</dbReference>
<evidence type="ECO:0000256" key="1">
    <source>
        <dbReference type="SAM" id="Phobius"/>
    </source>
</evidence>
<gene>
    <name evidence="3" type="ORF">DV707_01015</name>
    <name evidence="4" type="ORF">SAMN04488133_1357</name>
</gene>
<proteinExistence type="predicted"/>